<evidence type="ECO:0000313" key="1">
    <source>
        <dbReference type="EMBL" id="EHO50192.1"/>
    </source>
</evidence>
<reference evidence="1 2" key="1">
    <citation type="submission" date="2011-09" db="EMBL/GenBank/DDBJ databases">
        <authorList>
            <person name="Weinstock G."/>
            <person name="Sodergren E."/>
            <person name="Clifton S."/>
            <person name="Fulton L."/>
            <person name="Fulton B."/>
            <person name="Courtney L."/>
            <person name="Fronick C."/>
            <person name="Harrison M."/>
            <person name="Strong C."/>
            <person name="Farmer C."/>
            <person name="Delahaunty K."/>
            <person name="Markovic C."/>
            <person name="Hall O."/>
            <person name="Minx P."/>
            <person name="Tomlinson C."/>
            <person name="Mitreva M."/>
            <person name="Hou S."/>
            <person name="Chen J."/>
            <person name="Wollam A."/>
            <person name="Pepin K.H."/>
            <person name="Johnson M."/>
            <person name="Bhonagiri V."/>
            <person name="Zhang X."/>
            <person name="Suruliraj S."/>
            <person name="Warren W."/>
            <person name="Chinwalla A."/>
            <person name="Mardis E.R."/>
            <person name="Wilson R.K."/>
        </authorList>
    </citation>
    <scope>NUCLEOTIDE SEQUENCE [LARGE SCALE GENOMIC DNA]</scope>
    <source>
        <strain evidence="1 2">F0435</strain>
    </source>
</reference>
<proteinExistence type="predicted"/>
<evidence type="ECO:0000313" key="2">
    <source>
        <dbReference type="Proteomes" id="UP000005025"/>
    </source>
</evidence>
<gene>
    <name evidence="1" type="ORF">HMPREF9104_02197</name>
</gene>
<name>H1LHV6_9LACO</name>
<dbReference type="AlphaFoldDB" id="H1LHV6"/>
<sequence>MMIALPGSGIFVGGAYVEASALWSGPKVSERIQVLIWKLLPGGAVLLHEAPETSSR</sequence>
<dbReference type="EMBL" id="AGRJ01000191">
    <property type="protein sequence ID" value="EHO50192.1"/>
    <property type="molecule type" value="Genomic_DNA"/>
</dbReference>
<dbReference type="Proteomes" id="UP000005025">
    <property type="component" value="Unassembled WGS sequence"/>
</dbReference>
<dbReference type="STRING" id="797516.HMPREF9104_02197"/>
<protein>
    <submittedName>
        <fullName evidence="1">Uncharacterized protein</fullName>
    </submittedName>
</protein>
<accession>H1LHV6</accession>
<comment type="caution">
    <text evidence="1">The sequence shown here is derived from an EMBL/GenBank/DDBJ whole genome shotgun (WGS) entry which is preliminary data.</text>
</comment>
<dbReference type="HOGENOM" id="CLU_3008629_0_0_9"/>
<organism evidence="1 2">
    <name type="scientific">Lentilactobacillus kisonensis F0435</name>
    <dbReference type="NCBI Taxonomy" id="797516"/>
    <lineage>
        <taxon>Bacteria</taxon>
        <taxon>Bacillati</taxon>
        <taxon>Bacillota</taxon>
        <taxon>Bacilli</taxon>
        <taxon>Lactobacillales</taxon>
        <taxon>Lactobacillaceae</taxon>
        <taxon>Lentilactobacillus</taxon>
    </lineage>
</organism>